<dbReference type="SMART" id="SM00213">
    <property type="entry name" value="UBQ"/>
    <property type="match status" value="1"/>
</dbReference>
<protein>
    <recommendedName>
        <fullName evidence="7">BAG family molecular chaperone regulator 4</fullName>
    </recommendedName>
</protein>
<feature type="compositionally biased region" description="Polar residues" evidence="2">
    <location>
        <begin position="258"/>
        <end position="272"/>
    </location>
</feature>
<evidence type="ECO:0000259" key="3">
    <source>
        <dbReference type="PROSITE" id="PS50053"/>
    </source>
</evidence>
<evidence type="ECO:0000259" key="4">
    <source>
        <dbReference type="PROSITE" id="PS51035"/>
    </source>
</evidence>
<dbReference type="InterPro" id="IPR003103">
    <property type="entry name" value="BAG_domain"/>
</dbReference>
<evidence type="ECO:0000256" key="1">
    <source>
        <dbReference type="ARBA" id="ARBA00023186"/>
    </source>
</evidence>
<dbReference type="SUPFAM" id="SSF54236">
    <property type="entry name" value="Ubiquitin-like"/>
    <property type="match status" value="1"/>
</dbReference>
<dbReference type="PROSITE" id="PS50053">
    <property type="entry name" value="UBIQUITIN_2"/>
    <property type="match status" value="1"/>
</dbReference>
<comment type="caution">
    <text evidence="5">The sequence shown here is derived from an EMBL/GenBank/DDBJ whole genome shotgun (WGS) entry which is preliminary data.</text>
</comment>
<dbReference type="InterPro" id="IPR039773">
    <property type="entry name" value="BAG_chaperone_regulator"/>
</dbReference>
<evidence type="ECO:0000313" key="5">
    <source>
        <dbReference type="EMBL" id="CAK9164178.1"/>
    </source>
</evidence>
<reference evidence="5 6" key="1">
    <citation type="submission" date="2024-02" db="EMBL/GenBank/DDBJ databases">
        <authorList>
            <person name="Vignale AGUSTIN F."/>
            <person name="Sosa J E."/>
            <person name="Modenutti C."/>
        </authorList>
    </citation>
    <scope>NUCLEOTIDE SEQUENCE [LARGE SCALE GENOMIC DNA]</scope>
</reference>
<dbReference type="EMBL" id="CAUOFW020004169">
    <property type="protein sequence ID" value="CAK9164178.1"/>
    <property type="molecule type" value="Genomic_DNA"/>
</dbReference>
<evidence type="ECO:0000256" key="2">
    <source>
        <dbReference type="SAM" id="MobiDB-lite"/>
    </source>
</evidence>
<dbReference type="GO" id="GO:0005737">
    <property type="term" value="C:cytoplasm"/>
    <property type="evidence" value="ECO:0007669"/>
    <property type="project" value="UniProtKB-ARBA"/>
</dbReference>
<feature type="domain" description="Ubiquitin-like" evidence="3">
    <location>
        <begin position="53"/>
        <end position="123"/>
    </location>
</feature>
<evidence type="ECO:0000313" key="6">
    <source>
        <dbReference type="Proteomes" id="UP001642360"/>
    </source>
</evidence>
<dbReference type="Proteomes" id="UP001642360">
    <property type="component" value="Unassembled WGS sequence"/>
</dbReference>
<dbReference type="SUPFAM" id="SSF63491">
    <property type="entry name" value="BAG domain"/>
    <property type="match status" value="1"/>
</dbReference>
<dbReference type="Gene3D" id="1.20.58.120">
    <property type="entry name" value="BAG domain"/>
    <property type="match status" value="1"/>
</dbReference>
<dbReference type="Pfam" id="PF00240">
    <property type="entry name" value="ubiquitin"/>
    <property type="match status" value="1"/>
</dbReference>
<accession>A0ABC8T430</accession>
<dbReference type="InterPro" id="IPR000626">
    <property type="entry name" value="Ubiquitin-like_dom"/>
</dbReference>
<gene>
    <name evidence="5" type="ORF">ILEXP_LOCUS33272</name>
</gene>
<sequence>MKRLSTTSKGRGVEKTQYKYNEEAVVDWEMRPGGLLVQKRSWVMSEAGSASGSMIKIKVSHDSYHHDVTVPAQSTFGDLKRVLAQETGLEPKEQRLLFRGKEKEDDECLHIAGVKEMSKVILLEDPASKERKLQEMKKNQGNINAFERVARIRSEVGKLSEKVVALETAVQNGIKVSEKELVVLTELLMVLLLELDGIEAEGEARVQRRLEVRRVQSLVDALDNLKARNSSNSNSVSVTTKWRALDSGVGSLSAPKPLQSSTKITQDWEQFD</sequence>
<dbReference type="SMART" id="SM00264">
    <property type="entry name" value="BAG"/>
    <property type="match status" value="1"/>
</dbReference>
<proteinExistence type="predicted"/>
<feature type="region of interest" description="Disordered" evidence="2">
    <location>
        <begin position="249"/>
        <end position="272"/>
    </location>
</feature>
<dbReference type="PANTHER" id="PTHR12329">
    <property type="entry name" value="BCL2-ASSOCIATED ATHANOGENE"/>
    <property type="match status" value="1"/>
</dbReference>
<keyword evidence="6" id="KW-1185">Reference proteome</keyword>
<name>A0ABC8T430_9AQUA</name>
<evidence type="ECO:0008006" key="7">
    <source>
        <dbReference type="Google" id="ProtNLM"/>
    </source>
</evidence>
<dbReference type="Pfam" id="PF02179">
    <property type="entry name" value="BAG"/>
    <property type="match status" value="1"/>
</dbReference>
<organism evidence="5 6">
    <name type="scientific">Ilex paraguariensis</name>
    <name type="common">yerba mate</name>
    <dbReference type="NCBI Taxonomy" id="185542"/>
    <lineage>
        <taxon>Eukaryota</taxon>
        <taxon>Viridiplantae</taxon>
        <taxon>Streptophyta</taxon>
        <taxon>Embryophyta</taxon>
        <taxon>Tracheophyta</taxon>
        <taxon>Spermatophyta</taxon>
        <taxon>Magnoliopsida</taxon>
        <taxon>eudicotyledons</taxon>
        <taxon>Gunneridae</taxon>
        <taxon>Pentapetalae</taxon>
        <taxon>asterids</taxon>
        <taxon>campanulids</taxon>
        <taxon>Aquifoliales</taxon>
        <taxon>Aquifoliaceae</taxon>
        <taxon>Ilex</taxon>
    </lineage>
</organism>
<dbReference type="PANTHER" id="PTHR12329:SF16">
    <property type="entry name" value="BAG FAMILY MOLECULAR CHAPERONE REGULATOR 1"/>
    <property type="match status" value="1"/>
</dbReference>
<dbReference type="Gene3D" id="3.10.20.90">
    <property type="entry name" value="Phosphatidylinositol 3-kinase Catalytic Subunit, Chain A, domain 1"/>
    <property type="match status" value="1"/>
</dbReference>
<dbReference type="PROSITE" id="PS51035">
    <property type="entry name" value="BAG"/>
    <property type="match status" value="1"/>
</dbReference>
<dbReference type="InterPro" id="IPR036533">
    <property type="entry name" value="BAG_dom_sf"/>
</dbReference>
<keyword evidence="1" id="KW-0143">Chaperone</keyword>
<dbReference type="InterPro" id="IPR029071">
    <property type="entry name" value="Ubiquitin-like_domsf"/>
</dbReference>
<feature type="domain" description="BAG" evidence="4">
    <location>
        <begin position="148"/>
        <end position="226"/>
    </location>
</feature>
<dbReference type="AlphaFoldDB" id="A0ABC8T430"/>